<sequence length="135" mass="14763">MAARAVHVHISNLAAQTGASLFLHRNAPPFHPAIGSPAHTQWVYDKTENLSLADLARARNATHVIAEVEELHKGDRKDADAWIEVARVAGFDGWRFGGVRALAQGRFGGLGDFGSVLEMRRSAKLVVLERRETVT</sequence>
<gene>
    <name evidence="1" type="primary">I1RHA1</name>
</gene>
<dbReference type="EMBL" id="LR725080">
    <property type="protein sequence ID" value="VWO95749.1"/>
    <property type="molecule type" value="Genomic_DNA"/>
</dbReference>
<protein>
    <submittedName>
        <fullName evidence="1">N/A</fullName>
    </submittedName>
</protein>
<name>A0A5K1JUK2_9APHY</name>
<proteinExistence type="predicted"/>
<reference evidence="1" key="1">
    <citation type="submission" date="2019-10" db="EMBL/GenBank/DDBJ databases">
        <authorList>
            <person name="Nor Muhammad N."/>
        </authorList>
    </citation>
    <scope>NUCLEOTIDE SEQUENCE</scope>
</reference>
<evidence type="ECO:0000313" key="1">
    <source>
        <dbReference type="EMBL" id="VWO95749.1"/>
    </source>
</evidence>
<accession>A0A5K1JUK2</accession>
<dbReference type="AlphaFoldDB" id="A0A5K1JUK2"/>
<organism evidence="1">
    <name type="scientific">Ganoderma boninense</name>
    <dbReference type="NCBI Taxonomy" id="34458"/>
    <lineage>
        <taxon>Eukaryota</taxon>
        <taxon>Fungi</taxon>
        <taxon>Dikarya</taxon>
        <taxon>Basidiomycota</taxon>
        <taxon>Agaricomycotina</taxon>
        <taxon>Agaricomycetes</taxon>
        <taxon>Polyporales</taxon>
        <taxon>Polyporaceae</taxon>
        <taxon>Ganoderma</taxon>
    </lineage>
</organism>